<evidence type="ECO:0000259" key="5">
    <source>
        <dbReference type="PROSITE" id="PS51352"/>
    </source>
</evidence>
<dbReference type="SUPFAM" id="SSF52833">
    <property type="entry name" value="Thioredoxin-like"/>
    <property type="match status" value="1"/>
</dbReference>
<dbReference type="GO" id="GO:0015036">
    <property type="term" value="F:disulfide oxidoreductase activity"/>
    <property type="evidence" value="ECO:0007669"/>
    <property type="project" value="UniProtKB-ARBA"/>
</dbReference>
<name>A0A8J7CKW9_9RHOB</name>
<evidence type="ECO:0000256" key="4">
    <source>
        <dbReference type="SAM" id="SignalP"/>
    </source>
</evidence>
<keyword evidence="2" id="KW-0201">Cytochrome c-type biogenesis</keyword>
<dbReference type="CDD" id="cd02966">
    <property type="entry name" value="TlpA_like_family"/>
    <property type="match status" value="1"/>
</dbReference>
<comment type="subcellular location">
    <subcellularLocation>
        <location evidence="1">Cell envelope</location>
    </subcellularLocation>
</comment>
<dbReference type="GO" id="GO:0030313">
    <property type="term" value="C:cell envelope"/>
    <property type="evidence" value="ECO:0007669"/>
    <property type="project" value="UniProtKB-SubCell"/>
</dbReference>
<dbReference type="PANTHER" id="PTHR42852:SF18">
    <property type="entry name" value="CHROMOSOME UNDETERMINED SCAFFOLD_47, WHOLE GENOME SHOTGUN SEQUENCE"/>
    <property type="match status" value="1"/>
</dbReference>
<dbReference type="GO" id="GO:0017004">
    <property type="term" value="P:cytochrome complex assembly"/>
    <property type="evidence" value="ECO:0007669"/>
    <property type="project" value="UniProtKB-KW"/>
</dbReference>
<dbReference type="InterPro" id="IPR017937">
    <property type="entry name" value="Thioredoxin_CS"/>
</dbReference>
<dbReference type="EMBL" id="JACVXA010000044">
    <property type="protein sequence ID" value="MBE3639331.1"/>
    <property type="molecule type" value="Genomic_DNA"/>
</dbReference>
<keyword evidence="3" id="KW-0676">Redox-active center</keyword>
<evidence type="ECO:0000256" key="2">
    <source>
        <dbReference type="ARBA" id="ARBA00022748"/>
    </source>
</evidence>
<proteinExistence type="predicted"/>
<evidence type="ECO:0000256" key="3">
    <source>
        <dbReference type="ARBA" id="ARBA00023284"/>
    </source>
</evidence>
<gene>
    <name evidence="6" type="ORF">ICN82_14115</name>
</gene>
<feature type="chain" id="PRO_5035161310" evidence="4">
    <location>
        <begin position="23"/>
        <end position="186"/>
    </location>
</feature>
<protein>
    <submittedName>
        <fullName evidence="6">TlpA family protein disulfide reductase</fullName>
    </submittedName>
</protein>
<dbReference type="PROSITE" id="PS51352">
    <property type="entry name" value="THIOREDOXIN_2"/>
    <property type="match status" value="1"/>
</dbReference>
<accession>A0A8J7CKW9</accession>
<comment type="caution">
    <text evidence="6">The sequence shown here is derived from an EMBL/GenBank/DDBJ whole genome shotgun (WGS) entry which is preliminary data.</text>
</comment>
<evidence type="ECO:0000313" key="7">
    <source>
        <dbReference type="Proteomes" id="UP000609121"/>
    </source>
</evidence>
<feature type="domain" description="Thioredoxin" evidence="5">
    <location>
        <begin position="40"/>
        <end position="182"/>
    </location>
</feature>
<dbReference type="RefSeq" id="WP_193183908.1">
    <property type="nucleotide sequence ID" value="NZ_JACVXA010000044.1"/>
</dbReference>
<keyword evidence="4" id="KW-0732">Signal</keyword>
<dbReference type="InterPro" id="IPR013740">
    <property type="entry name" value="Redoxin"/>
</dbReference>
<dbReference type="InterPro" id="IPR013766">
    <property type="entry name" value="Thioredoxin_domain"/>
</dbReference>
<dbReference type="Proteomes" id="UP000609121">
    <property type="component" value="Unassembled WGS sequence"/>
</dbReference>
<evidence type="ECO:0000256" key="1">
    <source>
        <dbReference type="ARBA" id="ARBA00004196"/>
    </source>
</evidence>
<dbReference type="PROSITE" id="PS00194">
    <property type="entry name" value="THIOREDOXIN_1"/>
    <property type="match status" value="1"/>
</dbReference>
<dbReference type="Gene3D" id="3.40.30.10">
    <property type="entry name" value="Glutaredoxin"/>
    <property type="match status" value="1"/>
</dbReference>
<reference evidence="6" key="1">
    <citation type="submission" date="2020-09" db="EMBL/GenBank/DDBJ databases">
        <title>A novel bacterium of genus Mangrovicoccus, isolated from South China Sea.</title>
        <authorList>
            <person name="Huang H."/>
            <person name="Mo K."/>
            <person name="Hu Y."/>
        </authorList>
    </citation>
    <scope>NUCLEOTIDE SEQUENCE</scope>
    <source>
        <strain evidence="6">HB182678</strain>
    </source>
</reference>
<sequence length="186" mass="19837">MKLVRSVALYTALALCANPGLADPGIEALRDGSLKKLVVHSAPRPASEAGFETFEGAPVSLADYRGQVVLLNFWATWCAPCRKEMPALDALQRDLGGEDFQVVTVATGRQAPAAITRFLDETGADALPRHRDPKMALARDMAVLGLPVTVLIDRQGNEVARLQGDAEWDSESARAIIAALTAQGDS</sequence>
<evidence type="ECO:0000313" key="6">
    <source>
        <dbReference type="EMBL" id="MBE3639331.1"/>
    </source>
</evidence>
<dbReference type="Pfam" id="PF08534">
    <property type="entry name" value="Redoxin"/>
    <property type="match status" value="1"/>
</dbReference>
<feature type="signal peptide" evidence="4">
    <location>
        <begin position="1"/>
        <end position="22"/>
    </location>
</feature>
<dbReference type="InterPro" id="IPR036249">
    <property type="entry name" value="Thioredoxin-like_sf"/>
</dbReference>
<dbReference type="AlphaFoldDB" id="A0A8J7CKW9"/>
<organism evidence="6 7">
    <name type="scientific">Mangrovicoccus algicola</name>
    <dbReference type="NCBI Taxonomy" id="2771008"/>
    <lineage>
        <taxon>Bacteria</taxon>
        <taxon>Pseudomonadati</taxon>
        <taxon>Pseudomonadota</taxon>
        <taxon>Alphaproteobacteria</taxon>
        <taxon>Rhodobacterales</taxon>
        <taxon>Paracoccaceae</taxon>
        <taxon>Mangrovicoccus</taxon>
    </lineage>
</organism>
<keyword evidence="7" id="KW-1185">Reference proteome</keyword>
<dbReference type="InterPro" id="IPR050553">
    <property type="entry name" value="Thioredoxin_ResA/DsbE_sf"/>
</dbReference>
<dbReference type="PANTHER" id="PTHR42852">
    <property type="entry name" value="THIOL:DISULFIDE INTERCHANGE PROTEIN DSBE"/>
    <property type="match status" value="1"/>
</dbReference>